<keyword evidence="1" id="KW-0245">EGF-like domain</keyword>
<accession>A0A9W7LCL3</accession>
<dbReference type="Proteomes" id="UP001165065">
    <property type="component" value="Unassembled WGS sequence"/>
</dbReference>
<dbReference type="SUPFAM" id="SSF75005">
    <property type="entry name" value="Arabinanase/levansucrase/invertase"/>
    <property type="match status" value="1"/>
</dbReference>
<feature type="signal peptide" evidence="2">
    <location>
        <begin position="1"/>
        <end position="22"/>
    </location>
</feature>
<keyword evidence="1" id="KW-1015">Disulfide bond</keyword>
<dbReference type="OrthoDB" id="6130531at2759"/>
<evidence type="ECO:0000313" key="5">
    <source>
        <dbReference type="Proteomes" id="UP001165065"/>
    </source>
</evidence>
<comment type="caution">
    <text evidence="1">Lacks conserved residue(s) required for the propagation of feature annotation.</text>
</comment>
<feature type="domain" description="EGF-like" evidence="3">
    <location>
        <begin position="127"/>
        <end position="162"/>
    </location>
</feature>
<dbReference type="AlphaFoldDB" id="A0A9W7LCL3"/>
<dbReference type="PROSITE" id="PS00022">
    <property type="entry name" value="EGF_1"/>
    <property type="match status" value="1"/>
</dbReference>
<dbReference type="EMBL" id="BRYA01000259">
    <property type="protein sequence ID" value="GMI45624.1"/>
    <property type="molecule type" value="Genomic_DNA"/>
</dbReference>
<proteinExistence type="predicted"/>
<comment type="caution">
    <text evidence="4">The sequence shown here is derived from an EMBL/GenBank/DDBJ whole genome shotgun (WGS) entry which is preliminary data.</text>
</comment>
<feature type="chain" id="PRO_5040989449" description="EGF-like domain-containing protein" evidence="2">
    <location>
        <begin position="23"/>
        <end position="491"/>
    </location>
</feature>
<dbReference type="Gene3D" id="2.10.25.10">
    <property type="entry name" value="Laminin"/>
    <property type="match status" value="1"/>
</dbReference>
<feature type="disulfide bond" evidence="1">
    <location>
        <begin position="152"/>
        <end position="161"/>
    </location>
</feature>
<reference evidence="5" key="1">
    <citation type="journal article" date="2023" name="Commun. Biol.">
        <title>Genome analysis of Parmales, the sister group of diatoms, reveals the evolutionary specialization of diatoms from phago-mixotrophs to photoautotrophs.</title>
        <authorList>
            <person name="Ban H."/>
            <person name="Sato S."/>
            <person name="Yoshikawa S."/>
            <person name="Yamada K."/>
            <person name="Nakamura Y."/>
            <person name="Ichinomiya M."/>
            <person name="Sato N."/>
            <person name="Blanc-Mathieu R."/>
            <person name="Endo H."/>
            <person name="Kuwata A."/>
            <person name="Ogata H."/>
        </authorList>
    </citation>
    <scope>NUCLEOTIDE SEQUENCE [LARGE SCALE GENOMIC DNA]</scope>
</reference>
<evidence type="ECO:0000259" key="3">
    <source>
        <dbReference type="PROSITE" id="PS50026"/>
    </source>
</evidence>
<keyword evidence="2" id="KW-0732">Signal</keyword>
<evidence type="ECO:0000256" key="2">
    <source>
        <dbReference type="SAM" id="SignalP"/>
    </source>
</evidence>
<dbReference type="PROSITE" id="PS50026">
    <property type="entry name" value="EGF_3"/>
    <property type="match status" value="1"/>
</dbReference>
<name>A0A9W7LCL3_9STRA</name>
<evidence type="ECO:0000256" key="1">
    <source>
        <dbReference type="PROSITE-ProRule" id="PRU00076"/>
    </source>
</evidence>
<gene>
    <name evidence="4" type="ORF">TrCOL_g13778</name>
</gene>
<evidence type="ECO:0000313" key="4">
    <source>
        <dbReference type="EMBL" id="GMI45624.1"/>
    </source>
</evidence>
<dbReference type="Pfam" id="PF23106">
    <property type="entry name" value="EGF_Teneurin"/>
    <property type="match status" value="1"/>
</dbReference>
<dbReference type="Gene3D" id="2.115.10.20">
    <property type="entry name" value="Glycosyl hydrolase domain, family 43"/>
    <property type="match status" value="1"/>
</dbReference>
<protein>
    <recommendedName>
        <fullName evidence="3">EGF-like domain-containing protein</fullName>
    </recommendedName>
</protein>
<sequence>MTMHLLLLFCISLSLLVGSVVGNAPEITRYPSYNNALNVLPVLPRQHSQGGTVFYLGTFSTEDECVAACMSSSTSVSGSRCNFYVYFPSNPNSKASSKDKDFLNQCFSITSPGLNPSYDETAITGQLHWGCRGDSDCSLNGQCIKDTGFCECRPAWKGERCEILNILPTPRDSGYRRMDLNPATKEMANTSSWGGAVLPAKDGSFHMWASEMTEHCGIGAWSQNSRIVHAVAQSAGEPFERKDVVWEVFSHEPEVVPGPSGEYVMYFTAQLRGQHGDCNCCREGEGPCDGSTGPGDCGEDEYENLGNSDPSWLSYTFDPNGNWSEPVQIFSDWQGSDTNFAPVILSNGSLVALWREWTVRGGSRMYLATAEDWKDPSTYVRHETELFPDLGAAGTEDPFLYQDEEGNFHAVFHHMFGTGTEDQWWLDATGGHAFSPDGFQWTYTGVSYGDPLARYDTLEGQGAEVEFDDGTSFKFTRLERPHLFLPEGGSR</sequence>
<dbReference type="InterPro" id="IPR000742">
    <property type="entry name" value="EGF"/>
</dbReference>
<keyword evidence="5" id="KW-1185">Reference proteome</keyword>
<dbReference type="InterPro" id="IPR023296">
    <property type="entry name" value="Glyco_hydro_beta-prop_sf"/>
</dbReference>
<organism evidence="4 5">
    <name type="scientific">Triparma columacea</name>
    <dbReference type="NCBI Taxonomy" id="722753"/>
    <lineage>
        <taxon>Eukaryota</taxon>
        <taxon>Sar</taxon>
        <taxon>Stramenopiles</taxon>
        <taxon>Ochrophyta</taxon>
        <taxon>Bolidophyceae</taxon>
        <taxon>Parmales</taxon>
        <taxon>Triparmaceae</taxon>
        <taxon>Triparma</taxon>
    </lineage>
</organism>